<dbReference type="EMBL" id="UXSR01005201">
    <property type="protein sequence ID" value="VDD79567.1"/>
    <property type="molecule type" value="Genomic_DNA"/>
</dbReference>
<evidence type="ECO:0000256" key="6">
    <source>
        <dbReference type="SAM" id="Phobius"/>
    </source>
</evidence>
<evidence type="ECO:0000256" key="1">
    <source>
        <dbReference type="ARBA" id="ARBA00004141"/>
    </source>
</evidence>
<feature type="region of interest" description="Disordered" evidence="5">
    <location>
        <begin position="1"/>
        <end position="21"/>
    </location>
</feature>
<feature type="transmembrane region" description="Helical" evidence="6">
    <location>
        <begin position="125"/>
        <end position="146"/>
    </location>
</feature>
<feature type="transmembrane region" description="Helical" evidence="6">
    <location>
        <begin position="40"/>
        <end position="73"/>
    </location>
</feature>
<evidence type="ECO:0000313" key="7">
    <source>
        <dbReference type="EMBL" id="VDD79567.1"/>
    </source>
</evidence>
<dbReference type="PRINTS" id="PR00259">
    <property type="entry name" value="TMFOUR"/>
</dbReference>
<proteinExistence type="predicted"/>
<protein>
    <submittedName>
        <fullName evidence="7">Uncharacterized protein</fullName>
    </submittedName>
</protein>
<dbReference type="Proteomes" id="UP000267029">
    <property type="component" value="Unassembled WGS sequence"/>
</dbReference>
<organism evidence="7 8">
    <name type="scientific">Mesocestoides corti</name>
    <name type="common">Flatworm</name>
    <dbReference type="NCBI Taxonomy" id="53468"/>
    <lineage>
        <taxon>Eukaryota</taxon>
        <taxon>Metazoa</taxon>
        <taxon>Spiralia</taxon>
        <taxon>Lophotrochozoa</taxon>
        <taxon>Platyhelminthes</taxon>
        <taxon>Cestoda</taxon>
        <taxon>Eucestoda</taxon>
        <taxon>Cyclophyllidea</taxon>
        <taxon>Mesocestoididae</taxon>
        <taxon>Mesocestoides</taxon>
    </lineage>
</organism>
<dbReference type="PANTHER" id="PTHR19282">
    <property type="entry name" value="TETRASPANIN"/>
    <property type="match status" value="1"/>
</dbReference>
<keyword evidence="4 6" id="KW-0472">Membrane</keyword>
<feature type="transmembrane region" description="Helical" evidence="6">
    <location>
        <begin position="254"/>
        <end position="276"/>
    </location>
</feature>
<dbReference type="OrthoDB" id="9993879at2759"/>
<dbReference type="InterPro" id="IPR018499">
    <property type="entry name" value="Tetraspanin/Peripherin"/>
</dbReference>
<evidence type="ECO:0000256" key="2">
    <source>
        <dbReference type="ARBA" id="ARBA00022692"/>
    </source>
</evidence>
<feature type="transmembrane region" description="Helical" evidence="6">
    <location>
        <begin position="93"/>
        <end position="113"/>
    </location>
</feature>
<dbReference type="InterPro" id="IPR008952">
    <property type="entry name" value="Tetraspanin_EC2_sf"/>
</dbReference>
<keyword evidence="3 6" id="KW-1133">Transmembrane helix</keyword>
<evidence type="ECO:0000256" key="5">
    <source>
        <dbReference type="SAM" id="MobiDB-lite"/>
    </source>
</evidence>
<dbReference type="AlphaFoldDB" id="A0A0R3UEU7"/>
<evidence type="ECO:0000256" key="4">
    <source>
        <dbReference type="ARBA" id="ARBA00023136"/>
    </source>
</evidence>
<dbReference type="Pfam" id="PF00335">
    <property type="entry name" value="Tetraspanin"/>
    <property type="match status" value="1"/>
</dbReference>
<evidence type="ECO:0000256" key="3">
    <source>
        <dbReference type="ARBA" id="ARBA00022989"/>
    </source>
</evidence>
<dbReference type="PANTHER" id="PTHR19282:SF544">
    <property type="entry name" value="TETRASPANIN"/>
    <property type="match status" value="1"/>
</dbReference>
<dbReference type="STRING" id="53468.A0A0R3UEU7"/>
<dbReference type="GO" id="GO:0005886">
    <property type="term" value="C:plasma membrane"/>
    <property type="evidence" value="ECO:0007669"/>
    <property type="project" value="TreeGrafter"/>
</dbReference>
<dbReference type="Gene3D" id="1.10.1450.10">
    <property type="entry name" value="Tetraspanin"/>
    <property type="match status" value="1"/>
</dbReference>
<sequence length="294" mass="32917">MRRPHQRIPHDPLLSHDEKSNQSKKKTSCCAFTPSWIKTFLIFFTLIIMVMFLDSFMVQAIALAFIGLGAYFTVTRNSYLPMLLGELAYINNYLLIGIGILLSVVCIFGLVAISNNDPAVLKVYAIILAVALVLQFAAAAAALSYYRFAYDWNADALVWKMKNKYHLGDSFVMRAIDDLQKQYRCCGARNYRDWHGTEFEIASKIQGVDNSTQPTIVPNSCCIGPHADCGKIIHPSNIYYKGCMSTITDELNSTLFVICVVLFALAVVEVSVLHLYTFQSLGFFRLSIVQGVFG</sequence>
<evidence type="ECO:0000313" key="8">
    <source>
        <dbReference type="Proteomes" id="UP000267029"/>
    </source>
</evidence>
<dbReference type="SUPFAM" id="SSF48652">
    <property type="entry name" value="Tetraspanin"/>
    <property type="match status" value="1"/>
</dbReference>
<gene>
    <name evidence="7" type="ORF">MCOS_LOCUS5570</name>
</gene>
<keyword evidence="8" id="KW-1185">Reference proteome</keyword>
<comment type="subcellular location">
    <subcellularLocation>
        <location evidence="1">Membrane</location>
        <topology evidence="1">Multi-pass membrane protein</topology>
    </subcellularLocation>
</comment>
<accession>A0A0R3UEU7</accession>
<reference evidence="7 8" key="1">
    <citation type="submission" date="2018-10" db="EMBL/GenBank/DDBJ databases">
        <authorList>
            <consortium name="Pathogen Informatics"/>
        </authorList>
    </citation>
    <scope>NUCLEOTIDE SEQUENCE [LARGE SCALE GENOMIC DNA]</scope>
</reference>
<keyword evidence="2 6" id="KW-0812">Transmembrane</keyword>
<name>A0A0R3UEU7_MESCO</name>
<feature type="compositionally biased region" description="Basic and acidic residues" evidence="5">
    <location>
        <begin position="8"/>
        <end position="21"/>
    </location>
</feature>